<comment type="subcellular location">
    <subcellularLocation>
        <location evidence="1">Membrane</location>
        <topology evidence="1">Multi-pass membrane protein</topology>
    </subcellularLocation>
</comment>
<feature type="domain" description="EamA" evidence="7">
    <location>
        <begin position="11"/>
        <end position="142"/>
    </location>
</feature>
<evidence type="ECO:0000256" key="1">
    <source>
        <dbReference type="ARBA" id="ARBA00004141"/>
    </source>
</evidence>
<evidence type="ECO:0000256" key="2">
    <source>
        <dbReference type="ARBA" id="ARBA00007362"/>
    </source>
</evidence>
<dbReference type="GO" id="GO:0016020">
    <property type="term" value="C:membrane"/>
    <property type="evidence" value="ECO:0007669"/>
    <property type="project" value="UniProtKB-SubCell"/>
</dbReference>
<reference evidence="8 9" key="1">
    <citation type="submission" date="2019-01" db="EMBL/GenBank/DDBJ databases">
        <authorList>
            <person name="Chen W.-M."/>
        </authorList>
    </citation>
    <scope>NUCLEOTIDE SEQUENCE [LARGE SCALE GENOMIC DNA]</scope>
    <source>
        <strain evidence="8 9">HPM-16</strain>
    </source>
</reference>
<feature type="transmembrane region" description="Helical" evidence="6">
    <location>
        <begin position="251"/>
        <end position="271"/>
    </location>
</feature>
<feature type="transmembrane region" description="Helical" evidence="6">
    <location>
        <begin position="97"/>
        <end position="116"/>
    </location>
</feature>
<evidence type="ECO:0000256" key="5">
    <source>
        <dbReference type="ARBA" id="ARBA00023136"/>
    </source>
</evidence>
<sequence>MDTRKEMDSLAIGLVTLTSFTWGLQQVLLKAVSADMSPVLQIAIRSGIAAALLAAVMMYRQEKLFSGDTWKPGLMAGMLFALEFFLVGEGLRHTTASHMIVFLYTAPIFVALILHVKIKSERLTPIQWLGILVAFTGISIAFLWRDVQSSTPSAPNMLWGDLLALTAALFWALTTVLIRSSSLAKAPATQTLLYQLVVCFIIVSFAAITLGQTHYTLTTAVVSNLAFQGVVVTFGSLLLWFWLLRQYSASQLGVFTFMTPLFGVLLSVWLLDEPFEEGFLYGAILVLLGIFMVSGHARIGGYLALLRNSAARIDR</sequence>
<evidence type="ECO:0000259" key="7">
    <source>
        <dbReference type="Pfam" id="PF00892"/>
    </source>
</evidence>
<evidence type="ECO:0000313" key="8">
    <source>
        <dbReference type="EMBL" id="RVU32549.1"/>
    </source>
</evidence>
<accession>A0A437QDQ8</accession>
<evidence type="ECO:0000313" key="9">
    <source>
        <dbReference type="Proteomes" id="UP000282818"/>
    </source>
</evidence>
<feature type="transmembrane region" description="Helical" evidence="6">
    <location>
        <begin position="192"/>
        <end position="213"/>
    </location>
</feature>
<feature type="transmembrane region" description="Helical" evidence="6">
    <location>
        <begin position="39"/>
        <end position="60"/>
    </location>
</feature>
<feature type="transmembrane region" description="Helical" evidence="6">
    <location>
        <begin position="157"/>
        <end position="180"/>
    </location>
</feature>
<feature type="transmembrane region" description="Helical" evidence="6">
    <location>
        <begin position="225"/>
        <end position="244"/>
    </location>
</feature>
<dbReference type="PANTHER" id="PTHR32322">
    <property type="entry name" value="INNER MEMBRANE TRANSPORTER"/>
    <property type="match status" value="1"/>
</dbReference>
<keyword evidence="5 6" id="KW-0472">Membrane</keyword>
<keyword evidence="9" id="KW-1185">Reference proteome</keyword>
<evidence type="ECO:0000256" key="4">
    <source>
        <dbReference type="ARBA" id="ARBA00022989"/>
    </source>
</evidence>
<proteinExistence type="inferred from homology"/>
<dbReference type="InterPro" id="IPR037185">
    <property type="entry name" value="EmrE-like"/>
</dbReference>
<feature type="transmembrane region" description="Helical" evidence="6">
    <location>
        <begin position="128"/>
        <end position="145"/>
    </location>
</feature>
<feature type="domain" description="EamA" evidence="7">
    <location>
        <begin position="158"/>
        <end position="294"/>
    </location>
</feature>
<dbReference type="RefSeq" id="WP_127692718.1">
    <property type="nucleotide sequence ID" value="NZ_SACQ01000001.1"/>
</dbReference>
<dbReference type="Pfam" id="PF00892">
    <property type="entry name" value="EamA"/>
    <property type="match status" value="2"/>
</dbReference>
<comment type="similarity">
    <text evidence="2">Belongs to the EamA transporter family.</text>
</comment>
<evidence type="ECO:0000256" key="6">
    <source>
        <dbReference type="SAM" id="Phobius"/>
    </source>
</evidence>
<dbReference type="Proteomes" id="UP000282818">
    <property type="component" value="Unassembled WGS sequence"/>
</dbReference>
<protein>
    <submittedName>
        <fullName evidence="8">DMT family transporter</fullName>
    </submittedName>
</protein>
<name>A0A437QDQ8_9GAMM</name>
<keyword evidence="3 6" id="KW-0812">Transmembrane</keyword>
<dbReference type="InterPro" id="IPR000620">
    <property type="entry name" value="EamA_dom"/>
</dbReference>
<dbReference type="EMBL" id="SACQ01000001">
    <property type="protein sequence ID" value="RVU32549.1"/>
    <property type="molecule type" value="Genomic_DNA"/>
</dbReference>
<feature type="transmembrane region" description="Helical" evidence="6">
    <location>
        <begin position="283"/>
        <end position="305"/>
    </location>
</feature>
<evidence type="ECO:0000256" key="3">
    <source>
        <dbReference type="ARBA" id="ARBA00022692"/>
    </source>
</evidence>
<comment type="caution">
    <text evidence="8">The sequence shown here is derived from an EMBL/GenBank/DDBJ whole genome shotgun (WGS) entry which is preliminary data.</text>
</comment>
<gene>
    <name evidence="8" type="ORF">EOE65_02545</name>
</gene>
<keyword evidence="4 6" id="KW-1133">Transmembrane helix</keyword>
<dbReference type="SUPFAM" id="SSF103481">
    <property type="entry name" value="Multidrug resistance efflux transporter EmrE"/>
    <property type="match status" value="2"/>
</dbReference>
<dbReference type="InterPro" id="IPR050638">
    <property type="entry name" value="AA-Vitamin_Transporters"/>
</dbReference>
<dbReference type="PANTHER" id="PTHR32322:SF2">
    <property type="entry name" value="EAMA DOMAIN-CONTAINING PROTEIN"/>
    <property type="match status" value="1"/>
</dbReference>
<organism evidence="8 9">
    <name type="scientific">Neptunomonas marina</name>
    <dbReference type="NCBI Taxonomy" id="1815562"/>
    <lineage>
        <taxon>Bacteria</taxon>
        <taxon>Pseudomonadati</taxon>
        <taxon>Pseudomonadota</taxon>
        <taxon>Gammaproteobacteria</taxon>
        <taxon>Oceanospirillales</taxon>
        <taxon>Oceanospirillaceae</taxon>
        <taxon>Neptunomonas</taxon>
    </lineage>
</organism>
<dbReference type="AlphaFoldDB" id="A0A437QDQ8"/>